<dbReference type="Proteomes" id="UP001202248">
    <property type="component" value="Unassembled WGS sequence"/>
</dbReference>
<keyword evidence="1" id="KW-1133">Transmembrane helix</keyword>
<accession>A0ABS9SMH2</accession>
<dbReference type="EMBL" id="JAKWBL010000004">
    <property type="protein sequence ID" value="MCH5599555.1"/>
    <property type="molecule type" value="Genomic_DNA"/>
</dbReference>
<evidence type="ECO:0000256" key="1">
    <source>
        <dbReference type="SAM" id="Phobius"/>
    </source>
</evidence>
<evidence type="ECO:0008006" key="4">
    <source>
        <dbReference type="Google" id="ProtNLM"/>
    </source>
</evidence>
<protein>
    <recommendedName>
        <fullName evidence="4">ABC transporter ATP-binding protein</fullName>
    </recommendedName>
</protein>
<keyword evidence="1" id="KW-0812">Transmembrane</keyword>
<evidence type="ECO:0000313" key="2">
    <source>
        <dbReference type="EMBL" id="MCH5599555.1"/>
    </source>
</evidence>
<comment type="caution">
    <text evidence="2">The sequence shown here is derived from an EMBL/GenBank/DDBJ whole genome shotgun (WGS) entry which is preliminary data.</text>
</comment>
<feature type="transmembrane region" description="Helical" evidence="1">
    <location>
        <begin position="20"/>
        <end position="47"/>
    </location>
</feature>
<gene>
    <name evidence="2" type="ORF">MKP09_17415</name>
</gene>
<keyword evidence="1" id="KW-0472">Membrane</keyword>
<dbReference type="RefSeq" id="WP_240831598.1">
    <property type="nucleotide sequence ID" value="NZ_JAKWBL010000004.1"/>
</dbReference>
<evidence type="ECO:0000313" key="3">
    <source>
        <dbReference type="Proteomes" id="UP001202248"/>
    </source>
</evidence>
<reference evidence="2 3" key="1">
    <citation type="submission" date="2022-02" db="EMBL/GenBank/DDBJ databases">
        <authorList>
            <person name="Min J."/>
        </authorList>
    </citation>
    <scope>NUCLEOTIDE SEQUENCE [LARGE SCALE GENOMIC DNA]</scope>
    <source>
        <strain evidence="2 3">GR10-1</strain>
    </source>
</reference>
<proteinExistence type="predicted"/>
<name>A0ABS9SMH2_9BACT</name>
<sequence>MKKFSRIFKYIGLYKGKIALYISLTILGSSLSVVSLGMLAPLMSIIFNEPGIGGQNILKKLPGGDFLGEKLLQLVNSGHQMQAVLICCVLVIASVF</sequence>
<keyword evidence="3" id="KW-1185">Reference proteome</keyword>
<organism evidence="2 3">
    <name type="scientific">Niabella ginsengisoli</name>
    <dbReference type="NCBI Taxonomy" id="522298"/>
    <lineage>
        <taxon>Bacteria</taxon>
        <taxon>Pseudomonadati</taxon>
        <taxon>Bacteroidota</taxon>
        <taxon>Chitinophagia</taxon>
        <taxon>Chitinophagales</taxon>
        <taxon>Chitinophagaceae</taxon>
        <taxon>Niabella</taxon>
    </lineage>
</organism>